<proteinExistence type="predicted"/>
<evidence type="ECO:0000256" key="5">
    <source>
        <dbReference type="SAM" id="Phobius"/>
    </source>
</evidence>
<keyword evidence="3 5" id="KW-1133">Transmembrane helix</keyword>
<evidence type="ECO:0000259" key="6">
    <source>
        <dbReference type="Pfam" id="PF01794"/>
    </source>
</evidence>
<accession>A0A6J6GN96</accession>
<name>A0A6J6GN96_9ZZZZ</name>
<feature type="domain" description="Ferric oxidoreductase" evidence="6">
    <location>
        <begin position="19"/>
        <end position="141"/>
    </location>
</feature>
<dbReference type="AlphaFoldDB" id="A0A6J6GN96"/>
<evidence type="ECO:0000256" key="2">
    <source>
        <dbReference type="ARBA" id="ARBA00022692"/>
    </source>
</evidence>
<feature type="transmembrane region" description="Helical" evidence="5">
    <location>
        <begin position="156"/>
        <end position="177"/>
    </location>
</feature>
<protein>
    <submittedName>
        <fullName evidence="7">Unannotated protein</fullName>
    </submittedName>
</protein>
<feature type="transmembrane region" description="Helical" evidence="5">
    <location>
        <begin position="99"/>
        <end position="118"/>
    </location>
</feature>
<comment type="subcellular location">
    <subcellularLocation>
        <location evidence="1">Membrane</location>
        <topology evidence="1">Multi-pass membrane protein</topology>
    </subcellularLocation>
</comment>
<evidence type="ECO:0000256" key="4">
    <source>
        <dbReference type="ARBA" id="ARBA00023136"/>
    </source>
</evidence>
<gene>
    <name evidence="7" type="ORF">UFOPK1835_00548</name>
</gene>
<evidence type="ECO:0000313" key="7">
    <source>
        <dbReference type="EMBL" id="CAB4602842.1"/>
    </source>
</evidence>
<dbReference type="InterPro" id="IPR013130">
    <property type="entry name" value="Fe3_Rdtase_TM_dom"/>
</dbReference>
<dbReference type="Pfam" id="PF01794">
    <property type="entry name" value="Ferric_reduct"/>
    <property type="match status" value="1"/>
</dbReference>
<dbReference type="GO" id="GO:0016020">
    <property type="term" value="C:membrane"/>
    <property type="evidence" value="ECO:0007669"/>
    <property type="project" value="UniProtKB-SubCell"/>
</dbReference>
<reference evidence="7" key="1">
    <citation type="submission" date="2020-05" db="EMBL/GenBank/DDBJ databases">
        <authorList>
            <person name="Chiriac C."/>
            <person name="Salcher M."/>
            <person name="Ghai R."/>
            <person name="Kavagutti S V."/>
        </authorList>
    </citation>
    <scope>NUCLEOTIDE SEQUENCE</scope>
</reference>
<evidence type="ECO:0000256" key="1">
    <source>
        <dbReference type="ARBA" id="ARBA00004141"/>
    </source>
</evidence>
<dbReference type="EMBL" id="CAEZUP010000015">
    <property type="protein sequence ID" value="CAB4602842.1"/>
    <property type="molecule type" value="Genomic_DNA"/>
</dbReference>
<feature type="transmembrane region" description="Helical" evidence="5">
    <location>
        <begin position="57"/>
        <end position="75"/>
    </location>
</feature>
<keyword evidence="2 5" id="KW-0812">Transmembrane</keyword>
<feature type="transmembrane region" description="Helical" evidence="5">
    <location>
        <begin position="12"/>
        <end position="36"/>
    </location>
</feature>
<evidence type="ECO:0000256" key="3">
    <source>
        <dbReference type="ARBA" id="ARBA00022989"/>
    </source>
</evidence>
<organism evidence="7">
    <name type="scientific">freshwater metagenome</name>
    <dbReference type="NCBI Taxonomy" id="449393"/>
    <lineage>
        <taxon>unclassified sequences</taxon>
        <taxon>metagenomes</taxon>
        <taxon>ecological metagenomes</taxon>
    </lineage>
</organism>
<feature type="transmembrane region" description="Helical" evidence="5">
    <location>
        <begin position="130"/>
        <end position="150"/>
    </location>
</feature>
<sequence>MFSVVLAASKLWWYVSRSAGIVSWVLLALAVLWGLALSTRALGKRPAGPWLLDVHRFLGGLSVLFVLVHMLGLFLDDYEPFSLGELLVPYAKDWKAGPVAWGIVAFYVMLAVEGTSLLKAHLPKRFWHGVHLASYALYAFATIHLLTVGTDRQNPLLRWSVIGSIGVVVFFTAYRAIGPGRAASIRVAGKPSVKSGEPKP</sequence>
<keyword evidence="4 5" id="KW-0472">Membrane</keyword>